<feature type="domain" description="DNA/pantothenate metabolism flavoprotein C-terminal" evidence="1">
    <location>
        <begin position="39"/>
        <end position="65"/>
    </location>
</feature>
<dbReference type="Gene3D" id="3.40.50.10300">
    <property type="entry name" value="CoaB-like"/>
    <property type="match status" value="1"/>
</dbReference>
<dbReference type="InterPro" id="IPR035929">
    <property type="entry name" value="CoaB-like_sf"/>
</dbReference>
<proteinExistence type="predicted"/>
<dbReference type="GO" id="GO:0003824">
    <property type="term" value="F:catalytic activity"/>
    <property type="evidence" value="ECO:0007669"/>
    <property type="project" value="UniProtKB-ARBA"/>
</dbReference>
<dbReference type="Proteomes" id="UP000255277">
    <property type="component" value="Unassembled WGS sequence"/>
</dbReference>
<sequence>MWFMLQKVVWKNHCKLFERLNMFFDETLIDNSLADSSFNGKHALITAGPTIEELDPVRYLSNRSSR</sequence>
<evidence type="ECO:0000313" key="3">
    <source>
        <dbReference type="Proteomes" id="UP000255277"/>
    </source>
</evidence>
<dbReference type="Pfam" id="PF04127">
    <property type="entry name" value="DFP"/>
    <property type="match status" value="1"/>
</dbReference>
<dbReference type="SUPFAM" id="SSF102645">
    <property type="entry name" value="CoaB-like"/>
    <property type="match status" value="1"/>
</dbReference>
<evidence type="ECO:0000259" key="1">
    <source>
        <dbReference type="Pfam" id="PF04127"/>
    </source>
</evidence>
<dbReference type="AlphaFoldDB" id="A0A380FFD9"/>
<protein>
    <submittedName>
        <fullName evidence="2">Phosphopantothenoylcysteine synthetase decarboxylase</fullName>
    </submittedName>
</protein>
<dbReference type="GO" id="GO:0015937">
    <property type="term" value="P:coenzyme A biosynthetic process"/>
    <property type="evidence" value="ECO:0007669"/>
    <property type="project" value="UniProtKB-ARBA"/>
</dbReference>
<dbReference type="EMBL" id="UHDK01000001">
    <property type="protein sequence ID" value="SUM32665.1"/>
    <property type="molecule type" value="Genomic_DNA"/>
</dbReference>
<organism evidence="2 3">
    <name type="scientific">Staphylococcus gallinarum</name>
    <dbReference type="NCBI Taxonomy" id="1293"/>
    <lineage>
        <taxon>Bacteria</taxon>
        <taxon>Bacillati</taxon>
        <taxon>Bacillota</taxon>
        <taxon>Bacilli</taxon>
        <taxon>Bacillales</taxon>
        <taxon>Staphylococcaceae</taxon>
        <taxon>Staphylococcus</taxon>
    </lineage>
</organism>
<name>A0A380FFD9_STAGA</name>
<reference evidence="2 3" key="1">
    <citation type="submission" date="2018-06" db="EMBL/GenBank/DDBJ databases">
        <authorList>
            <consortium name="Pathogen Informatics"/>
            <person name="Doyle S."/>
        </authorList>
    </citation>
    <scope>NUCLEOTIDE SEQUENCE [LARGE SCALE GENOMIC DNA]</scope>
    <source>
        <strain evidence="2 3">NCTC12195</strain>
    </source>
</reference>
<gene>
    <name evidence="2" type="ORF">NCTC12195_02113</name>
</gene>
<dbReference type="InterPro" id="IPR007085">
    <property type="entry name" value="DNA/pantothenate-metab_flavo_C"/>
</dbReference>
<evidence type="ECO:0000313" key="2">
    <source>
        <dbReference type="EMBL" id="SUM32665.1"/>
    </source>
</evidence>
<accession>A0A380FFD9</accession>